<gene>
    <name evidence="1" type="ORF">ACHKAR_04535</name>
</gene>
<evidence type="ECO:0000313" key="1">
    <source>
        <dbReference type="EMBL" id="MFH6982692.1"/>
    </source>
</evidence>
<dbReference type="EMBL" id="JBIPKE010000012">
    <property type="protein sequence ID" value="MFH6982692.1"/>
    <property type="molecule type" value="Genomic_DNA"/>
</dbReference>
<keyword evidence="2" id="KW-1185">Reference proteome</keyword>
<accession>A0ABW7N5F8</accession>
<protein>
    <submittedName>
        <fullName evidence="1">Uncharacterized protein</fullName>
    </submittedName>
</protein>
<evidence type="ECO:0000313" key="2">
    <source>
        <dbReference type="Proteomes" id="UP001610063"/>
    </source>
</evidence>
<dbReference type="Proteomes" id="UP001610063">
    <property type="component" value="Unassembled WGS sequence"/>
</dbReference>
<dbReference type="RefSeq" id="WP_159578949.1">
    <property type="nucleotide sequence ID" value="NZ_JBIPKE010000012.1"/>
</dbReference>
<sequence>MGCVTGKRQYDTQSQAEEALIETRGRFVFREGSGPIDVYQCDDCGYWHFTSKGTVSDLLKKADTKKQISDQQEAQFWERKFRSR</sequence>
<name>A0ABW7N5F8_9BACT</name>
<comment type="caution">
    <text evidence="1">The sequence shown here is derived from an EMBL/GenBank/DDBJ whole genome shotgun (WGS) entry which is preliminary data.</text>
</comment>
<organism evidence="1 2">
    <name type="scientific">Marinoscillum luteum</name>
    <dbReference type="NCBI Taxonomy" id="861051"/>
    <lineage>
        <taxon>Bacteria</taxon>
        <taxon>Pseudomonadati</taxon>
        <taxon>Bacteroidota</taxon>
        <taxon>Cytophagia</taxon>
        <taxon>Cytophagales</taxon>
        <taxon>Reichenbachiellaceae</taxon>
        <taxon>Marinoscillum</taxon>
    </lineage>
</organism>
<reference evidence="1 2" key="1">
    <citation type="journal article" date="2013" name="Int. J. Syst. Evol. Microbiol.">
        <title>Marinoscillum luteum sp. nov., isolated from marine sediment.</title>
        <authorList>
            <person name="Cha I.T."/>
            <person name="Park S.J."/>
            <person name="Kim S.J."/>
            <person name="Kim J.G."/>
            <person name="Jung M.Y."/>
            <person name="Shin K.S."/>
            <person name="Kwon K.K."/>
            <person name="Yang S.H."/>
            <person name="Seo Y.S."/>
            <person name="Rhee S.K."/>
        </authorList>
    </citation>
    <scope>NUCLEOTIDE SEQUENCE [LARGE SCALE GENOMIC DNA]</scope>
    <source>
        <strain evidence="1 2">KCTC 23939</strain>
    </source>
</reference>
<proteinExistence type="predicted"/>